<gene>
    <name evidence="5" type="ORF">GCM10009554_76790</name>
</gene>
<keyword evidence="1" id="KW-0805">Transcription regulation</keyword>
<feature type="domain" description="HTH araC/xylS-type" evidence="4">
    <location>
        <begin position="229"/>
        <end position="327"/>
    </location>
</feature>
<dbReference type="InterPro" id="IPR032687">
    <property type="entry name" value="AraC-type_N"/>
</dbReference>
<dbReference type="InterPro" id="IPR018060">
    <property type="entry name" value="HTH_AraC"/>
</dbReference>
<keyword evidence="6" id="KW-1185">Reference proteome</keyword>
<evidence type="ECO:0000313" key="6">
    <source>
        <dbReference type="Proteomes" id="UP001500542"/>
    </source>
</evidence>
<dbReference type="InterPro" id="IPR009057">
    <property type="entry name" value="Homeodomain-like_sf"/>
</dbReference>
<dbReference type="SMART" id="SM00342">
    <property type="entry name" value="HTH_ARAC"/>
    <property type="match status" value="1"/>
</dbReference>
<dbReference type="Gene3D" id="1.10.10.60">
    <property type="entry name" value="Homeodomain-like"/>
    <property type="match status" value="1"/>
</dbReference>
<evidence type="ECO:0000256" key="1">
    <source>
        <dbReference type="ARBA" id="ARBA00023015"/>
    </source>
</evidence>
<accession>A0ABP4C540</accession>
<dbReference type="Proteomes" id="UP001500542">
    <property type="component" value="Unassembled WGS sequence"/>
</dbReference>
<sequence length="338" mass="37234">MSSGGYMLGPSVRALLVDLGASVPAVLRRARLPEGLLAHGTVELPAAEYYALWQALADDLDDEILPVTIARVLTAEVFDPALFAALCSPSLGFAARRIAQYKRLIGPLRVDIEASGGSTRIELLWADQPPEVYAFTELLFWVALARIGTRVEVRPLRLTAPVSQSQEVRDRYADYAGIPIAYGPSWSITFDDRDAERPFLTANERMWDSFEPDLRRRLADLDRASTTAELVHAALLKLLPAGAATTAAVAKELAVSPRTLQRRLQLEATAFQTILRTTRESLARHYLGSSAMTAAEIGYLLGYDDTTSFYRAFHDWTGQTPEAVRAVENRSKVDGVRT</sequence>
<dbReference type="Pfam" id="PF12625">
    <property type="entry name" value="Arabinose_bd"/>
    <property type="match status" value="1"/>
</dbReference>
<evidence type="ECO:0000256" key="2">
    <source>
        <dbReference type="ARBA" id="ARBA00023125"/>
    </source>
</evidence>
<proteinExistence type="predicted"/>
<dbReference type="RefSeq" id="WP_343982449.1">
    <property type="nucleotide sequence ID" value="NZ_BAAAHK010000022.1"/>
</dbReference>
<reference evidence="6" key="1">
    <citation type="journal article" date="2019" name="Int. J. Syst. Evol. Microbiol.">
        <title>The Global Catalogue of Microorganisms (GCM) 10K type strain sequencing project: providing services to taxonomists for standard genome sequencing and annotation.</title>
        <authorList>
            <consortium name="The Broad Institute Genomics Platform"/>
            <consortium name="The Broad Institute Genome Sequencing Center for Infectious Disease"/>
            <person name="Wu L."/>
            <person name="Ma J."/>
        </authorList>
    </citation>
    <scope>NUCLEOTIDE SEQUENCE [LARGE SCALE GENOMIC DNA]</scope>
    <source>
        <strain evidence="6">JCM 10977</strain>
    </source>
</reference>
<keyword evidence="3" id="KW-0804">Transcription</keyword>
<dbReference type="PANTHER" id="PTHR47894">
    <property type="entry name" value="HTH-TYPE TRANSCRIPTIONAL REGULATOR GADX"/>
    <property type="match status" value="1"/>
</dbReference>
<organism evidence="5 6">
    <name type="scientific">Kribbella koreensis</name>
    <dbReference type="NCBI Taxonomy" id="57909"/>
    <lineage>
        <taxon>Bacteria</taxon>
        <taxon>Bacillati</taxon>
        <taxon>Actinomycetota</taxon>
        <taxon>Actinomycetes</taxon>
        <taxon>Propionibacteriales</taxon>
        <taxon>Kribbellaceae</taxon>
        <taxon>Kribbella</taxon>
    </lineage>
</organism>
<dbReference type="EMBL" id="BAAAHK010000022">
    <property type="protein sequence ID" value="GAA0961007.1"/>
    <property type="molecule type" value="Genomic_DNA"/>
</dbReference>
<evidence type="ECO:0000313" key="5">
    <source>
        <dbReference type="EMBL" id="GAA0961007.1"/>
    </source>
</evidence>
<dbReference type="SUPFAM" id="SSF46689">
    <property type="entry name" value="Homeodomain-like"/>
    <property type="match status" value="1"/>
</dbReference>
<dbReference type="Pfam" id="PF12833">
    <property type="entry name" value="HTH_18"/>
    <property type="match status" value="1"/>
</dbReference>
<evidence type="ECO:0000259" key="4">
    <source>
        <dbReference type="PROSITE" id="PS01124"/>
    </source>
</evidence>
<keyword evidence="2" id="KW-0238">DNA-binding</keyword>
<dbReference type="PANTHER" id="PTHR47894:SF1">
    <property type="entry name" value="HTH-TYPE TRANSCRIPTIONAL REGULATOR VQSM"/>
    <property type="match status" value="1"/>
</dbReference>
<comment type="caution">
    <text evidence="5">The sequence shown here is derived from an EMBL/GenBank/DDBJ whole genome shotgun (WGS) entry which is preliminary data.</text>
</comment>
<name>A0ABP4C540_9ACTN</name>
<evidence type="ECO:0000256" key="3">
    <source>
        <dbReference type="ARBA" id="ARBA00023163"/>
    </source>
</evidence>
<dbReference type="PROSITE" id="PS01124">
    <property type="entry name" value="HTH_ARAC_FAMILY_2"/>
    <property type="match status" value="1"/>
</dbReference>
<protein>
    <submittedName>
        <fullName evidence="5">AraC family transcriptional regulator</fullName>
    </submittedName>
</protein>